<evidence type="ECO:0000259" key="6">
    <source>
        <dbReference type="Pfam" id="PF05670"/>
    </source>
</evidence>
<dbReference type="Pfam" id="PF05670">
    <property type="entry name" value="NFACT-R_1"/>
    <property type="match status" value="1"/>
</dbReference>
<proteinExistence type="inferred from homology"/>
<comment type="similarity">
    <text evidence="5">Belongs to the NEMF family.</text>
</comment>
<dbReference type="GO" id="GO:0000049">
    <property type="term" value="F:tRNA binding"/>
    <property type="evidence" value="ECO:0007669"/>
    <property type="project" value="UniProtKB-UniRule"/>
</dbReference>
<comment type="caution">
    <text evidence="7">The sequence shown here is derived from an EMBL/GenBank/DDBJ whole genome shotgun (WGS) entry which is preliminary data.</text>
</comment>
<name>A0A0R2JM61_9LACO</name>
<dbReference type="GO" id="GO:0043023">
    <property type="term" value="F:ribosomal large subunit binding"/>
    <property type="evidence" value="ECO:0007669"/>
    <property type="project" value="UniProtKB-UniRule"/>
</dbReference>
<keyword evidence="8" id="KW-1185">Reference proteome</keyword>
<dbReference type="InterPro" id="IPR008532">
    <property type="entry name" value="NFACT_RNA-bd"/>
</dbReference>
<dbReference type="EMBL" id="JQBP01000003">
    <property type="protein sequence ID" value="KRN75156.1"/>
    <property type="molecule type" value="Genomic_DNA"/>
</dbReference>
<dbReference type="GO" id="GO:1990112">
    <property type="term" value="C:RQC complex"/>
    <property type="evidence" value="ECO:0007669"/>
    <property type="project" value="TreeGrafter"/>
</dbReference>
<dbReference type="RefSeq" id="WP_057755379.1">
    <property type="nucleotide sequence ID" value="NZ_JQBP01000003.1"/>
</dbReference>
<evidence type="ECO:0000313" key="8">
    <source>
        <dbReference type="Proteomes" id="UP000051655"/>
    </source>
</evidence>
<gene>
    <name evidence="5" type="primary">rqcH</name>
    <name evidence="7" type="ORF">IV73_GL000917</name>
</gene>
<dbReference type="HAMAP" id="MF_00844_B">
    <property type="entry name" value="RqcH_B"/>
    <property type="match status" value="1"/>
</dbReference>
<protein>
    <recommendedName>
        <fullName evidence="5">Rqc2 homolog RqcH</fullName>
        <shortName evidence="5">RqcH</shortName>
    </recommendedName>
</protein>
<evidence type="ECO:0000256" key="3">
    <source>
        <dbReference type="ARBA" id="ARBA00022884"/>
    </source>
</evidence>
<dbReference type="Proteomes" id="UP000051655">
    <property type="component" value="Unassembled WGS sequence"/>
</dbReference>
<comment type="function">
    <text evidence="5">Key component of the ribosome quality control system (RQC), a ribosome-associated complex that mediates the extraction of incompletely synthesized nascent chains from stalled ribosomes and their subsequent degradation. RqcH recruits Ala-charged tRNA, and with RqcP directs the elongation of stalled nascent chains on 50S ribosomal subunits, leading to non-templated C-terminal alanine extensions (Ala tail). The Ala tail promotes nascent chain degradation. May add between 1 and at least 8 Ala residues. Binds to stalled 50S ribosomal subunits.</text>
</comment>
<keyword evidence="4 5" id="KW-0648">Protein biosynthesis</keyword>
<accession>A0A0R2JM61</accession>
<keyword evidence="5" id="KW-0175">Coiled coil</keyword>
<reference evidence="7 8" key="1">
    <citation type="journal article" date="2015" name="Genome Announc.">
        <title>Expanding the biotechnology potential of lactobacilli through comparative genomics of 213 strains and associated genera.</title>
        <authorList>
            <person name="Sun Z."/>
            <person name="Harris H.M."/>
            <person name="McCann A."/>
            <person name="Guo C."/>
            <person name="Argimon S."/>
            <person name="Zhang W."/>
            <person name="Yang X."/>
            <person name="Jeffery I.B."/>
            <person name="Cooney J.C."/>
            <person name="Kagawa T.F."/>
            <person name="Liu W."/>
            <person name="Song Y."/>
            <person name="Salvetti E."/>
            <person name="Wrobel A."/>
            <person name="Rasinkangas P."/>
            <person name="Parkhill J."/>
            <person name="Rea M.C."/>
            <person name="O'Sullivan O."/>
            <person name="Ritari J."/>
            <person name="Douillard F.P."/>
            <person name="Paul Ross R."/>
            <person name="Yang R."/>
            <person name="Briner A.E."/>
            <person name="Felis G.E."/>
            <person name="de Vos W.M."/>
            <person name="Barrangou R."/>
            <person name="Klaenhammer T.R."/>
            <person name="Caufield P.W."/>
            <person name="Cui Y."/>
            <person name="Zhang H."/>
            <person name="O'Toole P.W."/>
        </authorList>
    </citation>
    <scope>NUCLEOTIDE SEQUENCE [LARGE SCALE GENOMIC DNA]</scope>
    <source>
        <strain evidence="7 8">DSM 20593</strain>
    </source>
</reference>
<evidence type="ECO:0000313" key="7">
    <source>
        <dbReference type="EMBL" id="KRN75156.1"/>
    </source>
</evidence>
<dbReference type="OrthoDB" id="9766163at2"/>
<dbReference type="PANTHER" id="PTHR15239:SF6">
    <property type="entry name" value="RIBOSOME QUALITY CONTROL COMPLEX SUBUNIT NEMF"/>
    <property type="match status" value="1"/>
</dbReference>
<dbReference type="AlphaFoldDB" id="A0A0R2JM61"/>
<dbReference type="Gene3D" id="3.40.970.40">
    <property type="entry name" value="fibrinogen binding protein from staphylococcus aureus domain like"/>
    <property type="match status" value="1"/>
</dbReference>
<dbReference type="GO" id="GO:0019843">
    <property type="term" value="F:rRNA binding"/>
    <property type="evidence" value="ECO:0007669"/>
    <property type="project" value="UniProtKB-UniRule"/>
</dbReference>
<keyword evidence="1 5" id="KW-0820">tRNA-binding</keyword>
<organism evidence="7 8">
    <name type="scientific">Weissella kandleri</name>
    <dbReference type="NCBI Taxonomy" id="1616"/>
    <lineage>
        <taxon>Bacteria</taxon>
        <taxon>Bacillati</taxon>
        <taxon>Bacillota</taxon>
        <taxon>Bacilli</taxon>
        <taxon>Lactobacillales</taxon>
        <taxon>Lactobacillaceae</taxon>
        <taxon>Weissella</taxon>
    </lineage>
</organism>
<keyword evidence="2 5" id="KW-0699">rRNA-binding</keyword>
<evidence type="ECO:0000256" key="4">
    <source>
        <dbReference type="ARBA" id="ARBA00022917"/>
    </source>
</evidence>
<evidence type="ECO:0000256" key="1">
    <source>
        <dbReference type="ARBA" id="ARBA00022555"/>
    </source>
</evidence>
<dbReference type="Gene3D" id="2.30.310.10">
    <property type="entry name" value="ibrinogen binding protein from staphylococcus aureus domain"/>
    <property type="match status" value="1"/>
</dbReference>
<evidence type="ECO:0000256" key="5">
    <source>
        <dbReference type="HAMAP-Rule" id="MF_00844"/>
    </source>
</evidence>
<dbReference type="InterPro" id="IPR051608">
    <property type="entry name" value="RQC_Subunit_NEMF"/>
</dbReference>
<dbReference type="Pfam" id="PF05833">
    <property type="entry name" value="NFACT_N"/>
    <property type="match status" value="1"/>
</dbReference>
<dbReference type="FunFam" id="2.30.310.10:FF:000004">
    <property type="entry name" value="Fibronectin-binding protein A"/>
    <property type="match status" value="1"/>
</dbReference>
<sequence length="567" mass="64366">MSFDGLFTHAMVRELNQTLAGGRITKLHQPYPNEIFMVVRNHHQNYPVLLSAHPNFARAQISKIKYTNPQTAPNFVMMLRKHLEGAQLLSVEQIENDRIIKFATTGRNELGDEEKTSLYLEMMGRHSNLFLVDEAKQRIIDLIKHVSPDQNRVRSLIPGGQYVQPPKQSGLINPFTSLQGLAPLILEHPDVETLAPALQQHFQGLARDSSLEFATVVLQSGDSMAYAKAWLAAFDHPQPQLVTTDQKMAFATFDWLTLPGEKTYFDTLSEMLDQYFADKSERDRVNQQASVVLRVIKNELKKNRNKVKKFEQELAQVDHADELKVKGELLTTYMHEVERGMNSIDLPNYYDDNHPLTIALSNQLSPSRNAQKYFTRYNKLKTSVKYINEQMALAQTEIAYFENLQEQVALAAPRDIEEIKQELIQEGYLRLQTKKKQKPKVSAPEKFYASDGTLIEVGKNNLQNERLSMHTANRNDIWLHTKDIPGSHVVLHTSEPSPATLLEGAQLAAYFSKARDSSNVPVDYLPVKRLRKPNGSKPGFVIFEGQQTLTVTPSAAVVQRLRQAPAK</sequence>
<dbReference type="PANTHER" id="PTHR15239">
    <property type="entry name" value="NUCLEAR EXPORT MEDIATOR FACTOR NEMF"/>
    <property type="match status" value="1"/>
</dbReference>
<dbReference type="InterPro" id="IPR043682">
    <property type="entry name" value="RqcH_bacterial"/>
</dbReference>
<evidence type="ECO:0000256" key="2">
    <source>
        <dbReference type="ARBA" id="ARBA00022730"/>
    </source>
</evidence>
<comment type="subunit">
    <text evidence="5">Associates with stalled 50S ribosomal subunits. Binds to RqcP.</text>
</comment>
<dbReference type="STRING" id="1616.IV73_GL000917"/>
<keyword evidence="3 5" id="KW-0694">RNA-binding</keyword>
<feature type="domain" description="NFACT RNA-binding" evidence="6">
    <location>
        <begin position="447"/>
        <end position="538"/>
    </location>
</feature>
<dbReference type="PATRIC" id="fig|1616.3.peg.938"/>
<feature type="coiled-coil region" evidence="5">
    <location>
        <begin position="293"/>
        <end position="320"/>
    </location>
</feature>
<dbReference type="GO" id="GO:0072344">
    <property type="term" value="P:rescue of stalled ribosome"/>
    <property type="evidence" value="ECO:0007669"/>
    <property type="project" value="UniProtKB-UniRule"/>
</dbReference>